<accession>A0ABP9AG11</accession>
<evidence type="ECO:0000256" key="10">
    <source>
        <dbReference type="ARBA" id="ARBA00023136"/>
    </source>
</evidence>
<keyword evidence="9" id="KW-0482">Metalloprotease</keyword>
<dbReference type="GO" id="GO:0006508">
    <property type="term" value="P:proteolysis"/>
    <property type="evidence" value="ECO:0007669"/>
    <property type="project" value="UniProtKB-KW"/>
</dbReference>
<dbReference type="InterPro" id="IPR004387">
    <property type="entry name" value="Pept_M50_Zn"/>
</dbReference>
<dbReference type="SUPFAM" id="SSF50156">
    <property type="entry name" value="PDZ domain-like"/>
    <property type="match status" value="1"/>
</dbReference>
<evidence type="ECO:0000256" key="3">
    <source>
        <dbReference type="ARBA" id="ARBA00007931"/>
    </source>
</evidence>
<dbReference type="PANTHER" id="PTHR42837">
    <property type="entry name" value="REGULATOR OF SIGMA-E PROTEASE RSEP"/>
    <property type="match status" value="1"/>
</dbReference>
<gene>
    <name evidence="13" type="ORF">GCM10023351_25040</name>
</gene>
<keyword evidence="14" id="KW-1185">Reference proteome</keyword>
<comment type="caution">
    <text evidence="13">The sequence shown here is derived from an EMBL/GenBank/DDBJ whole genome shotgun (WGS) entry which is preliminary data.</text>
</comment>
<feature type="transmembrane region" description="Helical" evidence="11">
    <location>
        <begin position="404"/>
        <end position="425"/>
    </location>
</feature>
<dbReference type="EMBL" id="BAABKO010000004">
    <property type="protein sequence ID" value="GAA4779053.1"/>
    <property type="molecule type" value="Genomic_DNA"/>
</dbReference>
<organism evidence="13 14">
    <name type="scientific">Microbacterium gilvum</name>
    <dbReference type="NCBI Taxonomy" id="1336204"/>
    <lineage>
        <taxon>Bacteria</taxon>
        <taxon>Bacillati</taxon>
        <taxon>Actinomycetota</taxon>
        <taxon>Actinomycetes</taxon>
        <taxon>Micrococcales</taxon>
        <taxon>Microbacteriaceae</taxon>
        <taxon>Microbacterium</taxon>
    </lineage>
</organism>
<dbReference type="InterPro" id="IPR041489">
    <property type="entry name" value="PDZ_6"/>
</dbReference>
<keyword evidence="5 11" id="KW-0812">Transmembrane</keyword>
<evidence type="ECO:0000256" key="1">
    <source>
        <dbReference type="ARBA" id="ARBA00001947"/>
    </source>
</evidence>
<sequence length="436" mass="45342">MLLFVVGVVVMVIGLGASIALHEIGHLVPAKLFGVRVGQYMIGMGPTLWSRRRGETEYGIKALPVGGYISMAGMYPPAQVAAGASTPRAARGRRMYATLVQDAQAANAETLDGVDESRTFHRLPVWKRVVIMLGGPVMNLVLAVVLFAVLFSGIGMQQATTTVSQVAECVLPAGSTATECSAADAEAPAHAAGILPGDVLVSLDGTEVESFAEASAIIQAHPGDAIPVVVERDGSETSLTLTPVENQVEVTADDGTTSVETVGYAGVTATVARIQEPIWVGPQTAFENVGAVVQIVANLPARLYDTAYDLFTGGERDADGPMSVVGVGRLAGEVAATDAPVLDRIAVMMSLLASLNIALFVFNLVPLLPLDGGHILIALWDGLRRAVAKLLGRPEPKPTDATKLVPVTLVVVVLLVGMGALLFAADIFNPVQLLGG</sequence>
<dbReference type="Proteomes" id="UP001501645">
    <property type="component" value="Unassembled WGS sequence"/>
</dbReference>
<evidence type="ECO:0000256" key="11">
    <source>
        <dbReference type="SAM" id="Phobius"/>
    </source>
</evidence>
<dbReference type="SMART" id="SM00228">
    <property type="entry name" value="PDZ"/>
    <property type="match status" value="1"/>
</dbReference>
<proteinExistence type="inferred from homology"/>
<evidence type="ECO:0000313" key="14">
    <source>
        <dbReference type="Proteomes" id="UP001501645"/>
    </source>
</evidence>
<dbReference type="InterPro" id="IPR036034">
    <property type="entry name" value="PDZ_sf"/>
</dbReference>
<evidence type="ECO:0000256" key="7">
    <source>
        <dbReference type="ARBA" id="ARBA00022833"/>
    </source>
</evidence>
<dbReference type="GO" id="GO:0008233">
    <property type="term" value="F:peptidase activity"/>
    <property type="evidence" value="ECO:0007669"/>
    <property type="project" value="UniProtKB-KW"/>
</dbReference>
<evidence type="ECO:0000256" key="9">
    <source>
        <dbReference type="ARBA" id="ARBA00023049"/>
    </source>
</evidence>
<dbReference type="Pfam" id="PF17820">
    <property type="entry name" value="PDZ_6"/>
    <property type="match status" value="1"/>
</dbReference>
<dbReference type="InterPro" id="IPR001478">
    <property type="entry name" value="PDZ"/>
</dbReference>
<evidence type="ECO:0000259" key="12">
    <source>
        <dbReference type="SMART" id="SM00228"/>
    </source>
</evidence>
<keyword evidence="4 13" id="KW-0645">Protease</keyword>
<comment type="subcellular location">
    <subcellularLocation>
        <location evidence="2">Membrane</location>
        <topology evidence="2">Multi-pass membrane protein</topology>
    </subcellularLocation>
</comment>
<dbReference type="PANTHER" id="PTHR42837:SF2">
    <property type="entry name" value="MEMBRANE METALLOPROTEASE ARASP2, CHLOROPLASTIC-RELATED"/>
    <property type="match status" value="1"/>
</dbReference>
<dbReference type="CDD" id="cd06163">
    <property type="entry name" value="S2P-M50_PDZ_RseP-like"/>
    <property type="match status" value="1"/>
</dbReference>
<evidence type="ECO:0000313" key="13">
    <source>
        <dbReference type="EMBL" id="GAA4779053.1"/>
    </source>
</evidence>
<reference evidence="14" key="1">
    <citation type="journal article" date="2019" name="Int. J. Syst. Evol. Microbiol.">
        <title>The Global Catalogue of Microorganisms (GCM) 10K type strain sequencing project: providing services to taxonomists for standard genome sequencing and annotation.</title>
        <authorList>
            <consortium name="The Broad Institute Genomics Platform"/>
            <consortium name="The Broad Institute Genome Sequencing Center for Infectious Disease"/>
            <person name="Wu L."/>
            <person name="Ma J."/>
        </authorList>
    </citation>
    <scope>NUCLEOTIDE SEQUENCE [LARGE SCALE GENOMIC DNA]</scope>
    <source>
        <strain evidence="14">JCM 18537</strain>
    </source>
</reference>
<dbReference type="Gene3D" id="2.30.42.10">
    <property type="match status" value="1"/>
</dbReference>
<dbReference type="Pfam" id="PF02163">
    <property type="entry name" value="Peptidase_M50"/>
    <property type="match status" value="1"/>
</dbReference>
<feature type="domain" description="PDZ" evidence="12">
    <location>
        <begin position="152"/>
        <end position="234"/>
    </location>
</feature>
<comment type="cofactor">
    <cofactor evidence="1">
        <name>Zn(2+)</name>
        <dbReference type="ChEBI" id="CHEBI:29105"/>
    </cofactor>
</comment>
<feature type="transmembrane region" description="Helical" evidence="11">
    <location>
        <begin position="345"/>
        <end position="365"/>
    </location>
</feature>
<keyword evidence="10 11" id="KW-0472">Membrane</keyword>
<evidence type="ECO:0000256" key="2">
    <source>
        <dbReference type="ARBA" id="ARBA00004141"/>
    </source>
</evidence>
<keyword evidence="8 11" id="KW-1133">Transmembrane helix</keyword>
<keyword evidence="6" id="KW-0378">Hydrolase</keyword>
<evidence type="ECO:0000256" key="4">
    <source>
        <dbReference type="ARBA" id="ARBA00022670"/>
    </source>
</evidence>
<protein>
    <submittedName>
        <fullName evidence="13">Site-2 protease family protein</fullName>
    </submittedName>
</protein>
<name>A0ABP9AG11_9MICO</name>
<comment type="similarity">
    <text evidence="3">Belongs to the peptidase M50B family.</text>
</comment>
<evidence type="ECO:0000256" key="6">
    <source>
        <dbReference type="ARBA" id="ARBA00022801"/>
    </source>
</evidence>
<evidence type="ECO:0000256" key="5">
    <source>
        <dbReference type="ARBA" id="ARBA00022692"/>
    </source>
</evidence>
<dbReference type="InterPro" id="IPR008915">
    <property type="entry name" value="Peptidase_M50"/>
</dbReference>
<keyword evidence="7" id="KW-0862">Zinc</keyword>
<evidence type="ECO:0000256" key="8">
    <source>
        <dbReference type="ARBA" id="ARBA00022989"/>
    </source>
</evidence>
<feature type="transmembrane region" description="Helical" evidence="11">
    <location>
        <begin position="129"/>
        <end position="151"/>
    </location>
</feature>